<dbReference type="SUPFAM" id="SSF48452">
    <property type="entry name" value="TPR-like"/>
    <property type="match status" value="1"/>
</dbReference>
<evidence type="ECO:0000256" key="3">
    <source>
        <dbReference type="ARBA" id="ARBA00022664"/>
    </source>
</evidence>
<keyword evidence="3" id="KW-0507">mRNA processing</keyword>
<evidence type="ECO:0000313" key="7">
    <source>
        <dbReference type="EMBL" id="KAL1199724.1"/>
    </source>
</evidence>
<evidence type="ECO:0000256" key="4">
    <source>
        <dbReference type="ARBA" id="ARBA00022737"/>
    </source>
</evidence>
<comment type="similarity">
    <text evidence="2">Belongs to the crooked-neck family.</text>
</comment>
<dbReference type="AlphaFoldDB" id="A0ABD1A7A5"/>
<dbReference type="SMART" id="SM00386">
    <property type="entry name" value="HAT"/>
    <property type="match status" value="2"/>
</dbReference>
<dbReference type="InterPro" id="IPR059164">
    <property type="entry name" value="HAT_PRP39_C"/>
</dbReference>
<gene>
    <name evidence="7" type="ORF">V5N11_012993</name>
</gene>
<dbReference type="Gene3D" id="1.25.40.10">
    <property type="entry name" value="Tetratricopeptide repeat domain"/>
    <property type="match status" value="1"/>
</dbReference>
<dbReference type="PANTHER" id="PTHR11246">
    <property type="entry name" value="PRE-MRNA SPLICING FACTOR"/>
    <property type="match status" value="1"/>
</dbReference>
<dbReference type="GO" id="GO:0008380">
    <property type="term" value="P:RNA splicing"/>
    <property type="evidence" value="ECO:0007669"/>
    <property type="project" value="UniProtKB-KW"/>
</dbReference>
<keyword evidence="6" id="KW-0539">Nucleus</keyword>
<evidence type="ECO:0000256" key="2">
    <source>
        <dbReference type="ARBA" id="ARBA00008644"/>
    </source>
</evidence>
<dbReference type="EMBL" id="JBANAX010000637">
    <property type="protein sequence ID" value="KAL1199724.1"/>
    <property type="molecule type" value="Genomic_DNA"/>
</dbReference>
<dbReference type="InterPro" id="IPR011990">
    <property type="entry name" value="TPR-like_helical_dom_sf"/>
</dbReference>
<comment type="caution">
    <text evidence="7">The sequence shown here is derived from an EMBL/GenBank/DDBJ whole genome shotgun (WGS) entry which is preliminary data.</text>
</comment>
<proteinExistence type="inferred from homology"/>
<evidence type="ECO:0000256" key="6">
    <source>
        <dbReference type="ARBA" id="ARBA00023242"/>
    </source>
</evidence>
<dbReference type="InterPro" id="IPR045075">
    <property type="entry name" value="Syf1-like"/>
</dbReference>
<evidence type="ECO:0000256" key="1">
    <source>
        <dbReference type="ARBA" id="ARBA00004123"/>
    </source>
</evidence>
<dbReference type="GO" id="GO:0005634">
    <property type="term" value="C:nucleus"/>
    <property type="evidence" value="ECO:0007669"/>
    <property type="project" value="UniProtKB-SubCell"/>
</dbReference>
<reference evidence="7 8" key="1">
    <citation type="submission" date="2024-04" db="EMBL/GenBank/DDBJ databases">
        <title>Genome assembly C_amara_ONT_v2.</title>
        <authorList>
            <person name="Yant L."/>
            <person name="Moore C."/>
            <person name="Slenker M."/>
        </authorList>
    </citation>
    <scope>NUCLEOTIDE SEQUENCE [LARGE SCALE GENOMIC DNA]</scope>
    <source>
        <tissue evidence="7">Leaf</tissue>
    </source>
</reference>
<comment type="subcellular location">
    <subcellularLocation>
        <location evidence="1">Nucleus</location>
    </subcellularLocation>
</comment>
<dbReference type="InterPro" id="IPR003107">
    <property type="entry name" value="HAT"/>
</dbReference>
<accession>A0ABD1A7A5</accession>
<evidence type="ECO:0000256" key="5">
    <source>
        <dbReference type="ARBA" id="ARBA00023187"/>
    </source>
</evidence>
<sequence>MVSPENCYAWSKFADFEKSLAETERARAIFELAISQPSLDMAELLWKSYIDFEISQGELERTRGLYERLLDRTKHYKVWVSYAKFEASGVEDEDQEDDVIEHRKDCARAIFDRANTYYKDYDRLQMETKSD</sequence>
<evidence type="ECO:0008006" key="9">
    <source>
        <dbReference type="Google" id="ProtNLM"/>
    </source>
</evidence>
<protein>
    <recommendedName>
        <fullName evidence="9">Crooked neck protein</fullName>
    </recommendedName>
</protein>
<dbReference type="Pfam" id="PF23241">
    <property type="entry name" value="HAT_PRP39_C"/>
    <property type="match status" value="1"/>
</dbReference>
<dbReference type="GO" id="GO:0006397">
    <property type="term" value="P:mRNA processing"/>
    <property type="evidence" value="ECO:0007669"/>
    <property type="project" value="UniProtKB-KW"/>
</dbReference>
<dbReference type="PANTHER" id="PTHR11246:SF3">
    <property type="entry name" value="CROOKED NECK-LIKE PROTEIN 1"/>
    <property type="match status" value="1"/>
</dbReference>
<keyword evidence="5" id="KW-0508">mRNA splicing</keyword>
<keyword evidence="4" id="KW-0677">Repeat</keyword>
<dbReference type="Proteomes" id="UP001558713">
    <property type="component" value="Unassembled WGS sequence"/>
</dbReference>
<organism evidence="7 8">
    <name type="scientific">Cardamine amara subsp. amara</name>
    <dbReference type="NCBI Taxonomy" id="228776"/>
    <lineage>
        <taxon>Eukaryota</taxon>
        <taxon>Viridiplantae</taxon>
        <taxon>Streptophyta</taxon>
        <taxon>Embryophyta</taxon>
        <taxon>Tracheophyta</taxon>
        <taxon>Spermatophyta</taxon>
        <taxon>Magnoliopsida</taxon>
        <taxon>eudicotyledons</taxon>
        <taxon>Gunneridae</taxon>
        <taxon>Pentapetalae</taxon>
        <taxon>rosids</taxon>
        <taxon>malvids</taxon>
        <taxon>Brassicales</taxon>
        <taxon>Brassicaceae</taxon>
        <taxon>Cardamineae</taxon>
        <taxon>Cardamine</taxon>
    </lineage>
</organism>
<evidence type="ECO:0000313" key="8">
    <source>
        <dbReference type="Proteomes" id="UP001558713"/>
    </source>
</evidence>
<keyword evidence="8" id="KW-1185">Reference proteome</keyword>
<name>A0ABD1A7A5_CARAN</name>